<dbReference type="InterPro" id="IPR007833">
    <property type="entry name" value="Capsule_polysaccharide_synth"/>
</dbReference>
<dbReference type="Proteomes" id="UP000238563">
    <property type="component" value="Unassembled WGS sequence"/>
</dbReference>
<dbReference type="Pfam" id="PF05159">
    <property type="entry name" value="Capsule_synth"/>
    <property type="match status" value="1"/>
</dbReference>
<name>A0A2S9JQW7_9HYPH</name>
<feature type="compositionally biased region" description="Pro residues" evidence="1">
    <location>
        <begin position="439"/>
        <end position="453"/>
    </location>
</feature>
<sequence length="453" mass="50910">MSSQKPLILLLQGPVGPFFRTLSGTFEAEGFDVLKVNFNGGDWLFSHGPGTLNFCGSMDAWSDWLAAFIRSRRPEAIVLFGDSRPYHRQAIMVALRAGVPVSCFEEGYVRPNFITCEWDGNNALSPLRRPQPARSASSSLPVEPVRGNLFRAMTLFAVRYYLAKTAGAVFFRGNIHHRSRGILSETILWTRNFYRKIRHYPANNELMLNLIENLENQYFVVALQVHDDQQLLRHGRGWTMEKLITESIRSFRRYAAPAHHLVIKVHPMDRGHKSYRPFAMELARIAGCAERVHIVDDGSIGLLIRHSLGLVTVNSTSGLLALNHGKPVLSLGEAIYNKRDLVWGRHSGDLDDTAGMDDFWTYPVPPRRDAVKAFNARMHEESLVNGSFYLRNLIDATSKRVVQRIQRDLKVIPVDIPSPSSEPLAEKPTEIAGASPQREPFPPLSPDIPNGSP</sequence>
<reference evidence="2 3" key="1">
    <citation type="submission" date="2018-02" db="EMBL/GenBank/DDBJ databases">
        <title>The draft genome of Phyllobacterium myrsinacearum DSM5892.</title>
        <authorList>
            <person name="Li L."/>
            <person name="Liu L."/>
            <person name="Zhang X."/>
            <person name="Wang T."/>
        </authorList>
    </citation>
    <scope>NUCLEOTIDE SEQUENCE [LARGE SCALE GENOMIC DNA]</scope>
    <source>
        <strain evidence="2 3">DSM 5892</strain>
    </source>
</reference>
<feature type="region of interest" description="Disordered" evidence="1">
    <location>
        <begin position="415"/>
        <end position="453"/>
    </location>
</feature>
<dbReference type="AlphaFoldDB" id="A0A2S9JQW7"/>
<gene>
    <name evidence="2" type="ORF">C5750_08385</name>
</gene>
<comment type="caution">
    <text evidence="2">The sequence shown here is derived from an EMBL/GenBank/DDBJ whole genome shotgun (WGS) entry which is preliminary data.</text>
</comment>
<protein>
    <submittedName>
        <fullName evidence="2">Capsular biosynthesis protein</fullName>
    </submittedName>
</protein>
<proteinExistence type="predicted"/>
<organism evidence="2 3">
    <name type="scientific">Phyllobacterium myrsinacearum</name>
    <dbReference type="NCBI Taxonomy" id="28101"/>
    <lineage>
        <taxon>Bacteria</taxon>
        <taxon>Pseudomonadati</taxon>
        <taxon>Pseudomonadota</taxon>
        <taxon>Alphaproteobacteria</taxon>
        <taxon>Hyphomicrobiales</taxon>
        <taxon>Phyllobacteriaceae</taxon>
        <taxon>Phyllobacterium</taxon>
    </lineage>
</organism>
<dbReference type="CDD" id="cd16441">
    <property type="entry name" value="beta_Kdo_transferase_KpsS"/>
    <property type="match status" value="1"/>
</dbReference>
<evidence type="ECO:0000313" key="2">
    <source>
        <dbReference type="EMBL" id="PRD55627.1"/>
    </source>
</evidence>
<dbReference type="GO" id="GO:0000271">
    <property type="term" value="P:polysaccharide biosynthetic process"/>
    <property type="evidence" value="ECO:0007669"/>
    <property type="project" value="InterPro"/>
</dbReference>
<accession>A0A2S9JQW7</accession>
<keyword evidence="3" id="KW-1185">Reference proteome</keyword>
<dbReference type="OrthoDB" id="9794206at2"/>
<evidence type="ECO:0000313" key="3">
    <source>
        <dbReference type="Proteomes" id="UP000238563"/>
    </source>
</evidence>
<evidence type="ECO:0000256" key="1">
    <source>
        <dbReference type="SAM" id="MobiDB-lite"/>
    </source>
</evidence>
<dbReference type="EMBL" id="PVBT01000002">
    <property type="protein sequence ID" value="PRD55627.1"/>
    <property type="molecule type" value="Genomic_DNA"/>
</dbReference>
<dbReference type="GO" id="GO:0015774">
    <property type="term" value="P:polysaccharide transport"/>
    <property type="evidence" value="ECO:0007669"/>
    <property type="project" value="InterPro"/>
</dbReference>